<sequence length="191" mass="20667">MADKFSQTLAALCNAHKERMRDVVQLTMLNLFSQCVDMSPVGNPDIWKANAGAMAARDAYREEAFTYNAQNPGKKRKGTGRVTVSKKFPLSAGKGYTGGRFKNNWQVGIAAINPKIEDAADGSGSAAMARARAALITFQIGHQIFIGNNLPYAKRLEFGWSKQAPSGMIRLSIQNTQRALSDAIAATKGRG</sequence>
<keyword evidence="2" id="KW-1185">Reference proteome</keyword>
<protein>
    <recommendedName>
        <fullName evidence="3">Virion morphogenesis protein</fullName>
    </recommendedName>
</protein>
<dbReference type="Proteomes" id="UP001597287">
    <property type="component" value="Unassembled WGS sequence"/>
</dbReference>
<comment type="caution">
    <text evidence="1">The sequence shown here is derived from an EMBL/GenBank/DDBJ whole genome shotgun (WGS) entry which is preliminary data.</text>
</comment>
<evidence type="ECO:0000313" key="1">
    <source>
        <dbReference type="EMBL" id="MFD2323139.1"/>
    </source>
</evidence>
<dbReference type="RefSeq" id="WP_380106404.1">
    <property type="nucleotide sequence ID" value="NZ_JBHSIH010000001.1"/>
</dbReference>
<evidence type="ECO:0008006" key="3">
    <source>
        <dbReference type="Google" id="ProtNLM"/>
    </source>
</evidence>
<accession>A0ABW5F1U1</accession>
<proteinExistence type="predicted"/>
<organism evidence="1 2">
    <name type="scientific">Delftia deserti</name>
    <dbReference type="NCBI Taxonomy" id="1651218"/>
    <lineage>
        <taxon>Bacteria</taxon>
        <taxon>Pseudomonadati</taxon>
        <taxon>Pseudomonadota</taxon>
        <taxon>Betaproteobacteria</taxon>
        <taxon>Burkholderiales</taxon>
        <taxon>Comamonadaceae</taxon>
        <taxon>Delftia</taxon>
    </lineage>
</organism>
<dbReference type="EMBL" id="JBHUIG010000052">
    <property type="protein sequence ID" value="MFD2323139.1"/>
    <property type="molecule type" value="Genomic_DNA"/>
</dbReference>
<gene>
    <name evidence="1" type="ORF">ACFSPV_31115</name>
</gene>
<reference evidence="2" key="1">
    <citation type="journal article" date="2019" name="Int. J. Syst. Evol. Microbiol.">
        <title>The Global Catalogue of Microorganisms (GCM) 10K type strain sequencing project: providing services to taxonomists for standard genome sequencing and annotation.</title>
        <authorList>
            <consortium name="The Broad Institute Genomics Platform"/>
            <consortium name="The Broad Institute Genome Sequencing Center for Infectious Disease"/>
            <person name="Wu L."/>
            <person name="Ma J."/>
        </authorList>
    </citation>
    <scope>NUCLEOTIDE SEQUENCE [LARGE SCALE GENOMIC DNA]</scope>
    <source>
        <strain evidence="2">CCUG 62793</strain>
    </source>
</reference>
<evidence type="ECO:0000313" key="2">
    <source>
        <dbReference type="Proteomes" id="UP001597287"/>
    </source>
</evidence>
<name>A0ABW5F1U1_9BURK</name>